<dbReference type="Gene3D" id="1.25.40.10">
    <property type="entry name" value="Tetratricopeptide repeat domain"/>
    <property type="match status" value="1"/>
</dbReference>
<dbReference type="Pfam" id="PF04733">
    <property type="entry name" value="Coatomer_E"/>
    <property type="match status" value="1"/>
</dbReference>
<proteinExistence type="inferred from homology"/>
<organism evidence="14">
    <name type="scientific">Myxobolus squamalis</name>
    <name type="common">Myxosporean</name>
    <dbReference type="NCBI Taxonomy" id="59785"/>
    <lineage>
        <taxon>Eukaryota</taxon>
        <taxon>Metazoa</taxon>
        <taxon>Cnidaria</taxon>
        <taxon>Myxozoa</taxon>
        <taxon>Myxosporea</taxon>
        <taxon>Bivalvulida</taxon>
        <taxon>Platysporina</taxon>
        <taxon>Myxobolidae</taxon>
        <taxon>Myxobolus</taxon>
    </lineage>
</organism>
<comment type="subcellular location">
    <subcellularLocation>
        <location evidence="2">Cytoplasmic vesicle</location>
        <location evidence="2">COPI-coated vesicle membrane</location>
        <topology evidence="2">Peripheral membrane protein</topology>
        <orientation evidence="2">Cytoplasmic side</orientation>
    </subcellularLocation>
    <subcellularLocation>
        <location evidence="1">Golgi apparatus membrane</location>
        <topology evidence="1">Peripheral membrane protein</topology>
        <orientation evidence="1">Cytoplasmic side</orientation>
    </subcellularLocation>
</comment>
<keyword evidence="8" id="KW-0931">ER-Golgi transport</keyword>
<evidence type="ECO:0000256" key="11">
    <source>
        <dbReference type="ARBA" id="ARBA00023136"/>
    </source>
</evidence>
<evidence type="ECO:0000256" key="3">
    <source>
        <dbReference type="ARBA" id="ARBA00008827"/>
    </source>
</evidence>
<evidence type="ECO:0000256" key="8">
    <source>
        <dbReference type="ARBA" id="ARBA00022892"/>
    </source>
</evidence>
<dbReference type="AlphaFoldDB" id="A0A6B2G3Q3"/>
<protein>
    <recommendedName>
        <fullName evidence="5">Coatomer subunit epsilon</fullName>
    </recommendedName>
    <alternativeName>
        <fullName evidence="13">Epsilon-coat protein</fullName>
    </alternativeName>
</protein>
<dbReference type="SUPFAM" id="SSF48452">
    <property type="entry name" value="TPR-like"/>
    <property type="match status" value="1"/>
</dbReference>
<keyword evidence="10" id="KW-0333">Golgi apparatus</keyword>
<evidence type="ECO:0000256" key="7">
    <source>
        <dbReference type="ARBA" id="ARBA00022490"/>
    </source>
</evidence>
<evidence type="ECO:0000256" key="1">
    <source>
        <dbReference type="ARBA" id="ARBA00004255"/>
    </source>
</evidence>
<dbReference type="GO" id="GO:0006890">
    <property type="term" value="P:retrograde vesicle-mediated transport, Golgi to endoplasmic reticulum"/>
    <property type="evidence" value="ECO:0007669"/>
    <property type="project" value="InterPro"/>
</dbReference>
<dbReference type="GO" id="GO:0005198">
    <property type="term" value="F:structural molecule activity"/>
    <property type="evidence" value="ECO:0007669"/>
    <property type="project" value="InterPro"/>
</dbReference>
<dbReference type="GO" id="GO:0030126">
    <property type="term" value="C:COPI vesicle coat"/>
    <property type="evidence" value="ECO:0007669"/>
    <property type="project" value="TreeGrafter"/>
</dbReference>
<dbReference type="EMBL" id="GHBR01000623">
    <property type="protein sequence ID" value="NDJ96139.1"/>
    <property type="molecule type" value="Transcribed_RNA"/>
</dbReference>
<sequence length="294" mass="33940">MASKSLSVARRNFYVGNYSECIACAKKVDNSDQSIYVQSQIFLYRSLIAKGSVQPTIRDLESNNTQEELNCVKIFGKFLMNILNEEEAVEKLKDLRNSCQFYPELSKILISLIYIQQRKYNLALSCVDKSDDLECLSIYTYALLLLNQTDLALGKVEKMQKIDEDSIITQLTICFTYLRCHYRLKEAKKILDEICQSVAQTPILLSLMAVYNMNRLKWTKADDLIESALEMDPLNQNLLFNSCTVHMYKGISHDSLHSRFKSAYNHNPDHIISRQFDEKSREFDELCTNFSPAI</sequence>
<dbReference type="InterPro" id="IPR006822">
    <property type="entry name" value="Coatomer_esu"/>
</dbReference>
<dbReference type="GO" id="GO:0000139">
    <property type="term" value="C:Golgi membrane"/>
    <property type="evidence" value="ECO:0007669"/>
    <property type="project" value="UniProtKB-SubCell"/>
</dbReference>
<evidence type="ECO:0000256" key="12">
    <source>
        <dbReference type="ARBA" id="ARBA00023329"/>
    </source>
</evidence>
<keyword evidence="7" id="KW-0963">Cytoplasm</keyword>
<dbReference type="GO" id="GO:0006891">
    <property type="term" value="P:intra-Golgi vesicle-mediated transport"/>
    <property type="evidence" value="ECO:0007669"/>
    <property type="project" value="TreeGrafter"/>
</dbReference>
<comment type="similarity">
    <text evidence="3">Belongs to the COPE family.</text>
</comment>
<dbReference type="GO" id="GO:0006888">
    <property type="term" value="P:endoplasmic reticulum to Golgi vesicle-mediated transport"/>
    <property type="evidence" value="ECO:0007669"/>
    <property type="project" value="TreeGrafter"/>
</dbReference>
<comment type="subunit">
    <text evidence="4">Oligomeric complex that consists of at least the alpha, beta, beta', gamma, delta, epsilon and zeta subunits.</text>
</comment>
<accession>A0A6B2G3Q3</accession>
<evidence type="ECO:0000256" key="10">
    <source>
        <dbReference type="ARBA" id="ARBA00023034"/>
    </source>
</evidence>
<name>A0A6B2G3Q3_MYXSQ</name>
<evidence type="ECO:0000256" key="2">
    <source>
        <dbReference type="ARBA" id="ARBA00004347"/>
    </source>
</evidence>
<evidence type="ECO:0000313" key="14">
    <source>
        <dbReference type="EMBL" id="NDJ96139.1"/>
    </source>
</evidence>
<evidence type="ECO:0000256" key="9">
    <source>
        <dbReference type="ARBA" id="ARBA00022927"/>
    </source>
</evidence>
<evidence type="ECO:0000256" key="6">
    <source>
        <dbReference type="ARBA" id="ARBA00022448"/>
    </source>
</evidence>
<keyword evidence="12" id="KW-0968">Cytoplasmic vesicle</keyword>
<keyword evidence="9" id="KW-0653">Protein transport</keyword>
<dbReference type="PANTHER" id="PTHR10805:SF0">
    <property type="entry name" value="COATOMER SUBUNIT EPSILON"/>
    <property type="match status" value="1"/>
</dbReference>
<evidence type="ECO:0000256" key="13">
    <source>
        <dbReference type="ARBA" id="ARBA00031602"/>
    </source>
</evidence>
<dbReference type="PANTHER" id="PTHR10805">
    <property type="entry name" value="COATOMER SUBUNIT EPSILON"/>
    <property type="match status" value="1"/>
</dbReference>
<keyword evidence="6" id="KW-0813">Transport</keyword>
<dbReference type="GO" id="GO:0015031">
    <property type="term" value="P:protein transport"/>
    <property type="evidence" value="ECO:0007669"/>
    <property type="project" value="UniProtKB-KW"/>
</dbReference>
<keyword evidence="11" id="KW-0472">Membrane</keyword>
<evidence type="ECO:0000256" key="5">
    <source>
        <dbReference type="ARBA" id="ARBA00015828"/>
    </source>
</evidence>
<evidence type="ECO:0000256" key="4">
    <source>
        <dbReference type="ARBA" id="ARBA00011775"/>
    </source>
</evidence>
<reference evidence="14" key="1">
    <citation type="submission" date="2018-11" db="EMBL/GenBank/DDBJ databases">
        <title>Myxobolus squamalis genome and transcriptome.</title>
        <authorList>
            <person name="Yahalomi D."/>
            <person name="Atkinson S.D."/>
            <person name="Neuhof M."/>
            <person name="Chang E.S."/>
            <person name="Philippe H."/>
            <person name="Cartwright P."/>
            <person name="Bartholomew J.L."/>
            <person name="Huchon D."/>
        </authorList>
    </citation>
    <scope>NUCLEOTIDE SEQUENCE</scope>
    <source>
        <strain evidence="14">71B08</strain>
        <tissue evidence="14">Whole</tissue>
    </source>
</reference>
<dbReference type="InterPro" id="IPR011990">
    <property type="entry name" value="TPR-like_helical_dom_sf"/>
</dbReference>